<feature type="domain" description="Serpin" evidence="6">
    <location>
        <begin position="13"/>
        <end position="339"/>
    </location>
</feature>
<keyword evidence="2" id="KW-0963">Cytoplasm</keyword>
<evidence type="ECO:0000313" key="7">
    <source>
        <dbReference type="EMBL" id="RXM29891.1"/>
    </source>
</evidence>
<dbReference type="EMBL" id="SCEB01215385">
    <property type="protein sequence ID" value="RXM29891.1"/>
    <property type="molecule type" value="Genomic_DNA"/>
</dbReference>
<gene>
    <name evidence="7" type="ORF">EOD39_8411</name>
</gene>
<dbReference type="InterPro" id="IPR042178">
    <property type="entry name" value="Serpin_sf_1"/>
</dbReference>
<keyword evidence="8" id="KW-1185">Reference proteome</keyword>
<comment type="subcellular location">
    <subcellularLocation>
        <location evidence="1">Cytoplasm</location>
    </subcellularLocation>
</comment>
<keyword evidence="4" id="KW-0722">Serine protease inhibitor</keyword>
<dbReference type="GO" id="GO:0005615">
    <property type="term" value="C:extracellular space"/>
    <property type="evidence" value="ECO:0007669"/>
    <property type="project" value="InterPro"/>
</dbReference>
<reference evidence="7 8" key="1">
    <citation type="submission" date="2019-01" db="EMBL/GenBank/DDBJ databases">
        <title>Draft Genome and Complete Hox-Cluster Characterization of the Sterlet Sturgeon (Acipenser ruthenus).</title>
        <authorList>
            <person name="Wei Q."/>
        </authorList>
    </citation>
    <scope>NUCLEOTIDE SEQUENCE [LARGE SCALE GENOMIC DNA]</scope>
    <source>
        <strain evidence="7">WHYD16114868_AA</strain>
        <tissue evidence="7">Blood</tissue>
    </source>
</reference>
<evidence type="ECO:0000256" key="5">
    <source>
        <dbReference type="RuleBase" id="RU000411"/>
    </source>
</evidence>
<evidence type="ECO:0000256" key="2">
    <source>
        <dbReference type="ARBA" id="ARBA00022490"/>
    </source>
</evidence>
<comment type="caution">
    <text evidence="7">The sequence shown here is derived from an EMBL/GenBank/DDBJ whole genome shotgun (WGS) entry which is preliminary data.</text>
</comment>
<comment type="similarity">
    <text evidence="5">Belongs to the serpin family.</text>
</comment>
<dbReference type="SUPFAM" id="SSF56574">
    <property type="entry name" value="Serpins"/>
    <property type="match status" value="2"/>
</dbReference>
<organism evidence="7 8">
    <name type="scientific">Acipenser ruthenus</name>
    <name type="common">Sterlet sturgeon</name>
    <dbReference type="NCBI Taxonomy" id="7906"/>
    <lineage>
        <taxon>Eukaryota</taxon>
        <taxon>Metazoa</taxon>
        <taxon>Chordata</taxon>
        <taxon>Craniata</taxon>
        <taxon>Vertebrata</taxon>
        <taxon>Euteleostomi</taxon>
        <taxon>Actinopterygii</taxon>
        <taxon>Chondrostei</taxon>
        <taxon>Acipenseriformes</taxon>
        <taxon>Acipenseridae</taxon>
        <taxon>Acipenser</taxon>
    </lineage>
</organism>
<sequence length="348" mass="39409">MESLASANTSFALDLFKKLSNDRKAENIFYSPLSISSTLAMVYLGARGNTASEMAQEFIDGTKKFYHAELETVDFKTATEESRQNINLWTRHREVKILITELPYAGKDLSMILLLPEDIEDDMILLLPEDIEDDMITLPEDTEDDMITLPEDIEDDKITLPEDIEDDMILLLPEDIEDDMITLPEDIEDDTITLLHEDIEDDMILLHPEDIEDDTTGLEQTNPETMGKTLVEVSLPKFKLEETYDLKSVLISLGIVDAFDVGKSDFSGMLSNNELVLSKVSFVEVNEEGTEAAGTTYASAIWGLQRQSSFTEQFMADHPFLFFIWQNRQCSLPGQILLPLSAHIYLFI</sequence>
<protein>
    <submittedName>
        <fullName evidence="7">Leukocyte elastase inhibitor</fullName>
    </submittedName>
</protein>
<dbReference type="SMART" id="SM00093">
    <property type="entry name" value="SERPIN"/>
    <property type="match status" value="1"/>
</dbReference>
<accession>A0A444U417</accession>
<evidence type="ECO:0000256" key="3">
    <source>
        <dbReference type="ARBA" id="ARBA00022690"/>
    </source>
</evidence>
<dbReference type="AlphaFoldDB" id="A0A444U417"/>
<keyword evidence="3" id="KW-0646">Protease inhibitor</keyword>
<evidence type="ECO:0000256" key="1">
    <source>
        <dbReference type="ARBA" id="ARBA00004496"/>
    </source>
</evidence>
<dbReference type="Gene3D" id="3.30.497.10">
    <property type="entry name" value="Antithrombin, subunit I, domain 2"/>
    <property type="match status" value="2"/>
</dbReference>
<dbReference type="InterPro" id="IPR023796">
    <property type="entry name" value="Serpin_dom"/>
</dbReference>
<dbReference type="Pfam" id="PF00079">
    <property type="entry name" value="Serpin"/>
    <property type="match status" value="2"/>
</dbReference>
<dbReference type="PANTHER" id="PTHR11461:SF204">
    <property type="entry name" value="SERPIN B6"/>
    <property type="match status" value="1"/>
</dbReference>
<evidence type="ECO:0000313" key="8">
    <source>
        <dbReference type="Proteomes" id="UP000289886"/>
    </source>
</evidence>
<dbReference type="InterPro" id="IPR036186">
    <property type="entry name" value="Serpin_sf"/>
</dbReference>
<dbReference type="Proteomes" id="UP000289886">
    <property type="component" value="Unassembled WGS sequence"/>
</dbReference>
<name>A0A444U417_ACIRT</name>
<dbReference type="PANTHER" id="PTHR11461">
    <property type="entry name" value="SERINE PROTEASE INHIBITOR, SERPIN"/>
    <property type="match status" value="1"/>
</dbReference>
<dbReference type="Gene3D" id="2.30.39.10">
    <property type="entry name" value="Alpha-1-antitrypsin, domain 1"/>
    <property type="match status" value="1"/>
</dbReference>
<dbReference type="InterPro" id="IPR042185">
    <property type="entry name" value="Serpin_sf_2"/>
</dbReference>
<evidence type="ECO:0000259" key="6">
    <source>
        <dbReference type="SMART" id="SM00093"/>
    </source>
</evidence>
<evidence type="ECO:0000256" key="4">
    <source>
        <dbReference type="ARBA" id="ARBA00022900"/>
    </source>
</evidence>
<dbReference type="Gene3D" id="1.10.287.580">
    <property type="entry name" value="Helix hairpin bin"/>
    <property type="match status" value="1"/>
</dbReference>
<dbReference type="GO" id="GO:0005737">
    <property type="term" value="C:cytoplasm"/>
    <property type="evidence" value="ECO:0007669"/>
    <property type="project" value="UniProtKB-SubCell"/>
</dbReference>
<dbReference type="InterPro" id="IPR000215">
    <property type="entry name" value="Serpin_fam"/>
</dbReference>
<proteinExistence type="inferred from homology"/>
<dbReference type="GO" id="GO:0004867">
    <property type="term" value="F:serine-type endopeptidase inhibitor activity"/>
    <property type="evidence" value="ECO:0007669"/>
    <property type="project" value="UniProtKB-KW"/>
</dbReference>